<feature type="chain" id="PRO_5001971922" evidence="2">
    <location>
        <begin position="28"/>
        <end position="96"/>
    </location>
</feature>
<keyword evidence="2" id="KW-0732">Signal</keyword>
<dbReference type="EMBL" id="CM002928">
    <property type="protein sequence ID" value="KGN44887.1"/>
    <property type="molecule type" value="Genomic_DNA"/>
</dbReference>
<proteinExistence type="predicted"/>
<evidence type="ECO:0000313" key="4">
    <source>
        <dbReference type="Proteomes" id="UP000029981"/>
    </source>
</evidence>
<reference evidence="3 4" key="2">
    <citation type="journal article" date="2009" name="PLoS ONE">
        <title>An integrated genetic and cytogenetic map of the cucumber genome.</title>
        <authorList>
            <person name="Ren Y."/>
            <person name="Zhang Z."/>
            <person name="Liu J."/>
            <person name="Staub J.E."/>
            <person name="Han Y."/>
            <person name="Cheng Z."/>
            <person name="Li X."/>
            <person name="Lu J."/>
            <person name="Miao H."/>
            <person name="Kang H."/>
            <person name="Xie B."/>
            <person name="Gu X."/>
            <person name="Wang X."/>
            <person name="Du Y."/>
            <person name="Jin W."/>
            <person name="Huang S."/>
        </authorList>
    </citation>
    <scope>NUCLEOTIDE SEQUENCE [LARGE SCALE GENOMIC DNA]</scope>
    <source>
        <strain evidence="4">cv. 9930</strain>
    </source>
</reference>
<feature type="region of interest" description="Disordered" evidence="1">
    <location>
        <begin position="68"/>
        <end position="89"/>
    </location>
</feature>
<reference evidence="3 4" key="1">
    <citation type="journal article" date="2009" name="Nat. Genet.">
        <title>The genome of the cucumber, Cucumis sativus L.</title>
        <authorList>
            <person name="Huang S."/>
            <person name="Li R."/>
            <person name="Zhang Z."/>
            <person name="Li L."/>
            <person name="Gu X."/>
            <person name="Fan W."/>
            <person name="Lucas W.J."/>
            <person name="Wang X."/>
            <person name="Xie B."/>
            <person name="Ni P."/>
            <person name="Ren Y."/>
            <person name="Zhu H."/>
            <person name="Li J."/>
            <person name="Lin K."/>
            <person name="Jin W."/>
            <person name="Fei Z."/>
            <person name="Li G."/>
            <person name="Staub J."/>
            <person name="Kilian A."/>
            <person name="van der Vossen E.A."/>
            <person name="Wu Y."/>
            <person name="Guo J."/>
            <person name="He J."/>
            <person name="Jia Z."/>
            <person name="Ren Y."/>
            <person name="Tian G."/>
            <person name="Lu Y."/>
            <person name="Ruan J."/>
            <person name="Qian W."/>
            <person name="Wang M."/>
            <person name="Huang Q."/>
            <person name="Li B."/>
            <person name="Xuan Z."/>
            <person name="Cao J."/>
            <person name="Asan"/>
            <person name="Wu Z."/>
            <person name="Zhang J."/>
            <person name="Cai Q."/>
            <person name="Bai Y."/>
            <person name="Zhao B."/>
            <person name="Han Y."/>
            <person name="Li Y."/>
            <person name="Li X."/>
            <person name="Wang S."/>
            <person name="Shi Q."/>
            <person name="Liu S."/>
            <person name="Cho W.K."/>
            <person name="Kim J.Y."/>
            <person name="Xu Y."/>
            <person name="Heller-Uszynska K."/>
            <person name="Miao H."/>
            <person name="Cheng Z."/>
            <person name="Zhang S."/>
            <person name="Wu J."/>
            <person name="Yang Y."/>
            <person name="Kang H."/>
            <person name="Li M."/>
            <person name="Liang H."/>
            <person name="Ren X."/>
            <person name="Shi Z."/>
            <person name="Wen M."/>
            <person name="Jian M."/>
            <person name="Yang H."/>
            <person name="Zhang G."/>
            <person name="Yang Z."/>
            <person name="Chen R."/>
            <person name="Liu S."/>
            <person name="Li J."/>
            <person name="Ma L."/>
            <person name="Liu H."/>
            <person name="Zhou Y."/>
            <person name="Zhao J."/>
            <person name="Fang X."/>
            <person name="Li G."/>
            <person name="Fang L."/>
            <person name="Li Y."/>
            <person name="Liu D."/>
            <person name="Zheng H."/>
            <person name="Zhang Y."/>
            <person name="Qin N."/>
            <person name="Li Z."/>
            <person name="Yang G."/>
            <person name="Yang S."/>
            <person name="Bolund L."/>
            <person name="Kristiansen K."/>
            <person name="Zheng H."/>
            <person name="Li S."/>
            <person name="Zhang X."/>
            <person name="Yang H."/>
            <person name="Wang J."/>
            <person name="Sun R."/>
            <person name="Zhang B."/>
            <person name="Jiang S."/>
            <person name="Wang J."/>
            <person name="Du Y."/>
            <person name="Li S."/>
        </authorList>
    </citation>
    <scope>NUCLEOTIDE SEQUENCE [LARGE SCALE GENOMIC DNA]</scope>
    <source>
        <strain evidence="4">cv. 9930</strain>
    </source>
</reference>
<reference evidence="3 4" key="4">
    <citation type="journal article" date="2011" name="BMC Genomics">
        <title>RNA-Seq improves annotation of protein-coding genes in the cucumber genome.</title>
        <authorList>
            <person name="Li Z."/>
            <person name="Zhang Z."/>
            <person name="Yan P."/>
            <person name="Huang S."/>
            <person name="Fei Z."/>
            <person name="Lin K."/>
        </authorList>
    </citation>
    <scope>NUCLEOTIDE SEQUENCE [LARGE SCALE GENOMIC DNA]</scope>
    <source>
        <strain evidence="4">cv. 9930</strain>
    </source>
</reference>
<dbReference type="AlphaFoldDB" id="A0A0A0K934"/>
<dbReference type="Proteomes" id="UP000029981">
    <property type="component" value="Chromosome 7"/>
</dbReference>
<accession>A0A0A0K934</accession>
<evidence type="ECO:0000256" key="2">
    <source>
        <dbReference type="SAM" id="SignalP"/>
    </source>
</evidence>
<sequence>MPPFIKSLISVALLALLLLSRFPSTSAVNHNMAPNSPIGMFQMTEYQQVVENKNGYRYSFEQKIVKKRARRSKKEAEGPSPSMANRSRMTCFIIGL</sequence>
<feature type="signal peptide" evidence="2">
    <location>
        <begin position="1"/>
        <end position="27"/>
    </location>
</feature>
<evidence type="ECO:0000313" key="3">
    <source>
        <dbReference type="EMBL" id="KGN44887.1"/>
    </source>
</evidence>
<protein>
    <submittedName>
        <fullName evidence="3">Uncharacterized protein</fullName>
    </submittedName>
</protein>
<organism evidence="3 4">
    <name type="scientific">Cucumis sativus</name>
    <name type="common">Cucumber</name>
    <dbReference type="NCBI Taxonomy" id="3659"/>
    <lineage>
        <taxon>Eukaryota</taxon>
        <taxon>Viridiplantae</taxon>
        <taxon>Streptophyta</taxon>
        <taxon>Embryophyta</taxon>
        <taxon>Tracheophyta</taxon>
        <taxon>Spermatophyta</taxon>
        <taxon>Magnoliopsida</taxon>
        <taxon>eudicotyledons</taxon>
        <taxon>Gunneridae</taxon>
        <taxon>Pentapetalae</taxon>
        <taxon>rosids</taxon>
        <taxon>fabids</taxon>
        <taxon>Cucurbitales</taxon>
        <taxon>Cucurbitaceae</taxon>
        <taxon>Benincaseae</taxon>
        <taxon>Cucumis</taxon>
    </lineage>
</organism>
<gene>
    <name evidence="3" type="ORF">Csa_7G394070</name>
</gene>
<dbReference type="Gramene" id="KGN44887">
    <property type="protein sequence ID" value="KGN44887"/>
    <property type="gene ID" value="Csa_7G394070"/>
</dbReference>
<reference evidence="3 4" key="3">
    <citation type="journal article" date="2010" name="BMC Genomics">
        <title>Transcriptome sequencing and comparative analysis of cucumber flowers with different sex types.</title>
        <authorList>
            <person name="Guo S."/>
            <person name="Zheng Y."/>
            <person name="Joung J.G."/>
            <person name="Liu S."/>
            <person name="Zhang Z."/>
            <person name="Crasta O.R."/>
            <person name="Sobral B.W."/>
            <person name="Xu Y."/>
            <person name="Huang S."/>
            <person name="Fei Z."/>
        </authorList>
    </citation>
    <scope>NUCLEOTIDE SEQUENCE [LARGE SCALE GENOMIC DNA]</scope>
    <source>
        <strain evidence="4">cv. 9930</strain>
    </source>
</reference>
<keyword evidence="4" id="KW-1185">Reference proteome</keyword>
<evidence type="ECO:0000256" key="1">
    <source>
        <dbReference type="SAM" id="MobiDB-lite"/>
    </source>
</evidence>
<name>A0A0A0K934_CUCSA</name>